<organism evidence="1 2">
    <name type="scientific">Aeromonas phage phiA8-29</name>
    <dbReference type="NCBI Taxonomy" id="1978922"/>
    <lineage>
        <taxon>Viruses</taxon>
        <taxon>Duplodnaviria</taxon>
        <taxon>Heunggongvirae</taxon>
        <taxon>Uroviricota</taxon>
        <taxon>Caudoviricetes</taxon>
        <taxon>Pantevenvirales</taxon>
        <taxon>Ackermannviridae</taxon>
        <taxon>Tedavirus</taxon>
        <taxon>Tedavirus A829</taxon>
    </lineage>
</organism>
<reference evidence="1 2" key="1">
    <citation type="submission" date="2017-04" db="EMBL/GenBank/DDBJ databases">
        <title>Complete genome sequence and characterization of temperature-dependent bacteriophage phiA8-29 infecting Aeromonas.</title>
        <authorList>
            <person name="He Y."/>
            <person name="Yang H."/>
        </authorList>
    </citation>
    <scope>NUCLEOTIDE SEQUENCE [LARGE SCALE GENOMIC DNA]</scope>
</reference>
<evidence type="ECO:0000313" key="2">
    <source>
        <dbReference type="Proteomes" id="UP000221506"/>
    </source>
</evidence>
<proteinExistence type="predicted"/>
<sequence>MMSEFYAEIYPVITIKGKDQVRRFVCNGVRVAQREGCIVLWFEVLGGDDLCFWGDRSHEGVLPALEYFQKTGVGIISRSHALDHNVVEEFKRVLDFFDEPVNLKGLLPEKKVV</sequence>
<name>A0A1W6DYH6_9CAUD</name>
<evidence type="ECO:0000313" key="1">
    <source>
        <dbReference type="EMBL" id="ARK07958.1"/>
    </source>
</evidence>
<accession>A0A1W6DYH6</accession>
<gene>
    <name evidence="1" type="ORF">phiA829_138</name>
</gene>
<dbReference type="EMBL" id="KY914485">
    <property type="protein sequence ID" value="ARK07958.1"/>
    <property type="molecule type" value="Genomic_DNA"/>
</dbReference>
<dbReference type="Proteomes" id="UP000221506">
    <property type="component" value="Segment"/>
</dbReference>
<protein>
    <submittedName>
        <fullName evidence="1">Uncharacterized protein</fullName>
    </submittedName>
</protein>
<keyword evidence="2" id="KW-1185">Reference proteome</keyword>